<accession>A0A9J6Z914</accession>
<dbReference type="InterPro" id="IPR013538">
    <property type="entry name" value="ASHA1/2-like_C"/>
</dbReference>
<dbReference type="KEGG" id="plig:NAG76_11370"/>
<proteinExistence type="inferred from homology"/>
<dbReference type="AlphaFoldDB" id="A0A9J6Z914"/>
<evidence type="ECO:0000259" key="2">
    <source>
        <dbReference type="Pfam" id="PF08327"/>
    </source>
</evidence>
<dbReference type="CDD" id="cd07814">
    <property type="entry name" value="SRPBCC_CalC_Aha1-like"/>
    <property type="match status" value="1"/>
</dbReference>
<organism evidence="3 4">
    <name type="scientific">Candidatus Pristimantibacillus lignocellulolyticus</name>
    <dbReference type="NCBI Taxonomy" id="2994561"/>
    <lineage>
        <taxon>Bacteria</taxon>
        <taxon>Bacillati</taxon>
        <taxon>Bacillota</taxon>
        <taxon>Bacilli</taxon>
        <taxon>Bacillales</taxon>
        <taxon>Paenibacillaceae</taxon>
        <taxon>Candidatus Pristimantibacillus</taxon>
    </lineage>
</organism>
<name>A0A9J6Z914_9BACL</name>
<dbReference type="SUPFAM" id="SSF55961">
    <property type="entry name" value="Bet v1-like"/>
    <property type="match status" value="1"/>
</dbReference>
<reference evidence="3" key="1">
    <citation type="submission" date="2022-05" db="EMBL/GenBank/DDBJ databases">
        <title>Novel bacterial taxa in a minimal lignocellulolytic consortium and its capacity to transform plastics disclosed by genome-resolved metagenomics.</title>
        <authorList>
            <person name="Rodriguez C.A.D."/>
            <person name="Diaz-Garcia L."/>
            <person name="Herrera K."/>
            <person name="Tarazona N.A."/>
            <person name="Sproer C."/>
            <person name="Overmann J."/>
            <person name="Jimenez D.J."/>
        </authorList>
    </citation>
    <scope>NUCLEOTIDE SEQUENCE</scope>
    <source>
        <strain evidence="3">MAG5</strain>
    </source>
</reference>
<dbReference type="Gene3D" id="3.30.530.20">
    <property type="match status" value="1"/>
</dbReference>
<gene>
    <name evidence="3" type="ORF">NAG76_11370</name>
</gene>
<evidence type="ECO:0000313" key="4">
    <source>
        <dbReference type="Proteomes" id="UP001056756"/>
    </source>
</evidence>
<dbReference type="Pfam" id="PF08327">
    <property type="entry name" value="AHSA1"/>
    <property type="match status" value="1"/>
</dbReference>
<comment type="similarity">
    <text evidence="1">Belongs to the AHA1 family.</text>
</comment>
<feature type="domain" description="Activator of Hsp90 ATPase homologue 1/2-like C-terminal" evidence="2">
    <location>
        <begin position="27"/>
        <end position="170"/>
    </location>
</feature>
<dbReference type="EMBL" id="CP097899">
    <property type="protein sequence ID" value="URN92500.1"/>
    <property type="molecule type" value="Genomic_DNA"/>
</dbReference>
<dbReference type="Proteomes" id="UP001056756">
    <property type="component" value="Chromosome"/>
</dbReference>
<sequence>MLKRSKIGSISSRVKDNKLHLEQLFPASPDVVYKAFTDRDILSQWWGPNGWGLTFCEVDLQPGGAWHFCMTCQDESKEYFGQESWGKAIYVEIDAPNKLVYRDCFSDAEGNIDPNLPETLVTLTFEPQAKYTKVRSVAEFTSKEELDQVMQMGVVVGITETWSKLNNYLKK</sequence>
<evidence type="ECO:0000313" key="3">
    <source>
        <dbReference type="EMBL" id="URN92500.1"/>
    </source>
</evidence>
<protein>
    <submittedName>
        <fullName evidence="3">SRPBCC domain-containing protein</fullName>
    </submittedName>
</protein>
<evidence type="ECO:0000256" key="1">
    <source>
        <dbReference type="ARBA" id="ARBA00006817"/>
    </source>
</evidence>
<dbReference type="InterPro" id="IPR023393">
    <property type="entry name" value="START-like_dom_sf"/>
</dbReference>